<dbReference type="PANTHER" id="PTHR10443">
    <property type="entry name" value="MICROSOMAL DIPEPTIDASE"/>
    <property type="match status" value="1"/>
</dbReference>
<dbReference type="EMBL" id="QLIN01000001">
    <property type="protein sequence ID" value="RAI72506.1"/>
    <property type="molecule type" value="Genomic_DNA"/>
</dbReference>
<dbReference type="Pfam" id="PF01244">
    <property type="entry name" value="Peptidase_M19"/>
    <property type="match status" value="1"/>
</dbReference>
<gene>
    <name evidence="1" type="ORF">DOZ80_02910</name>
</gene>
<dbReference type="PANTHER" id="PTHR10443:SF12">
    <property type="entry name" value="DIPEPTIDASE"/>
    <property type="match status" value="1"/>
</dbReference>
<dbReference type="SUPFAM" id="SSF51556">
    <property type="entry name" value="Metallo-dependent hydrolases"/>
    <property type="match status" value="1"/>
</dbReference>
<dbReference type="AlphaFoldDB" id="A0A327NEE8"/>
<dbReference type="Gene3D" id="3.20.20.140">
    <property type="entry name" value="Metal-dependent hydrolases"/>
    <property type="match status" value="1"/>
</dbReference>
<proteinExistence type="predicted"/>
<dbReference type="PROSITE" id="PS51365">
    <property type="entry name" value="RENAL_DIPEPTIDASE_2"/>
    <property type="match status" value="1"/>
</dbReference>
<comment type="caution">
    <text evidence="1">The sequence shown here is derived from an EMBL/GenBank/DDBJ whole genome shotgun (WGS) entry which is preliminary data.</text>
</comment>
<evidence type="ECO:0000313" key="2">
    <source>
        <dbReference type="Proteomes" id="UP000249493"/>
    </source>
</evidence>
<protein>
    <recommendedName>
        <fullName evidence="3">Membrane dipeptidase</fullName>
    </recommendedName>
</protein>
<dbReference type="GO" id="GO:0006508">
    <property type="term" value="P:proteolysis"/>
    <property type="evidence" value="ECO:0007669"/>
    <property type="project" value="InterPro"/>
</dbReference>
<accession>A0A327NEE8</accession>
<name>A0A327NEE8_PSEFL</name>
<evidence type="ECO:0008006" key="3">
    <source>
        <dbReference type="Google" id="ProtNLM"/>
    </source>
</evidence>
<dbReference type="InterPro" id="IPR008257">
    <property type="entry name" value="Pept_M19"/>
</dbReference>
<dbReference type="InterPro" id="IPR032466">
    <property type="entry name" value="Metal_Hydrolase"/>
</dbReference>
<dbReference type="Proteomes" id="UP000249493">
    <property type="component" value="Unassembled WGS sequence"/>
</dbReference>
<sequence length="331" mass="37004">MISESTRAFWNKNIIWDTIYPIDMLNNGFGCPAKYLDDYVKAGVTFTSLCFVEDDGNLDYAVRSIASQRKHIQSKPEMFLQASTVDDVLRAKQEGKLAIAFQTHGTGWFGKEIGALEVFRELGLRIVQLVFNASNFVGGGCTDKADGGLTSYGLRVVRELERLGIVVDLAHAGYRTTMDALDMADRPVIFSHVGVMEVNSHYRNIRDDQLRALADNGGVMGLSGNSAYIGDDVGSMSAIFRHLDHVVQLVGPDHVGFGFDFVFETDLLNQWAQGMVDEWPDSKDPNFKGFHFQRPENVIELVQLMFDHGYSEDAVKKIVSGNFMRICHEAW</sequence>
<dbReference type="RefSeq" id="WP_111280102.1">
    <property type="nucleotide sequence ID" value="NZ_QLIN01000001.1"/>
</dbReference>
<organism evidence="1 2">
    <name type="scientific">Pseudomonas fluorescens</name>
    <dbReference type="NCBI Taxonomy" id="294"/>
    <lineage>
        <taxon>Bacteria</taxon>
        <taxon>Pseudomonadati</taxon>
        <taxon>Pseudomonadota</taxon>
        <taxon>Gammaproteobacteria</taxon>
        <taxon>Pseudomonadales</taxon>
        <taxon>Pseudomonadaceae</taxon>
        <taxon>Pseudomonas</taxon>
    </lineage>
</organism>
<dbReference type="GO" id="GO:0070573">
    <property type="term" value="F:metallodipeptidase activity"/>
    <property type="evidence" value="ECO:0007669"/>
    <property type="project" value="InterPro"/>
</dbReference>
<reference evidence="1 2" key="1">
    <citation type="submission" date="2018-06" db="EMBL/GenBank/DDBJ databases">
        <authorList>
            <person name="Zhirakovskaya E."/>
        </authorList>
    </citation>
    <scope>NUCLEOTIDE SEQUENCE [LARGE SCALE GENOMIC DNA]</scope>
    <source>
        <strain evidence="1 2">LY3</strain>
    </source>
</reference>
<evidence type="ECO:0000313" key="1">
    <source>
        <dbReference type="EMBL" id="RAI72506.1"/>
    </source>
</evidence>